<sequence>MSFKNVALLVGTIVVGVAQASDDYNWLRDDSRSSEKVKLYLQQKNQVAGAYLSQLKPLQQELLSTWQTQSPTKAETPWHIQGNEEFKLAHVEGERVLLRRDKATKQSLILLNIEQRAASYDFYQLGAWALSHDGQYLAVAEDLTGSEFYQISIIELATGKETVLAQYSEPTAFWSADDKSVFTIDKARQDSRPYQFVKRSATNPSKAEVMYRESQQGWFVSAYLSSDRGYVLVQSNNESASEQRILDLSTGEISSALKARKPNTEYYADIARGKVFINSNIDGQFALYLTTMWSASEWQKRYEPSDNAELQNFYLFESGMAMIEQYRGRNALVILPYGDGEPKRIPLSEQGIVGWVSRVGSYESNVLRIRSMSLIQPPKWEEYSLATDERTLLSQDFYPNYQIGRYQTQQILVESEGVQVPVTLAYNKSLLKDDSPVVLYGYGAYGFTMKPYFMPQINSLMDRGFIYAIAHVRGGGFYGESWHNAGRGERKQQGINDFLAATREMRQFKGGRRAVVAMGSSAGGTLVAAAINQQPDWYEAASLNVPFVDVVASMSDDSLPLTAQQYQEWGNPHDASTLKSMQAYDPVLNISKQPYPAMMVRVGWNDRRVPYWEGAKYLSKIEQQSTSQVPYLLMTDFQSGHATDRRKSLENQAMDYAFLISQIKKSD</sequence>
<dbReference type="Pfam" id="PF00326">
    <property type="entry name" value="Peptidase_S9"/>
    <property type="match status" value="1"/>
</dbReference>
<protein>
    <submittedName>
        <fullName evidence="7">Protease</fullName>
    </submittedName>
</protein>
<dbReference type="Gene3D" id="2.130.10.120">
    <property type="entry name" value="Prolyl oligopeptidase, N-terminal domain"/>
    <property type="match status" value="1"/>
</dbReference>
<organism evidence="7 8">
    <name type="scientific">Photobacterium proteolyticum</name>
    <dbReference type="NCBI Taxonomy" id="1903952"/>
    <lineage>
        <taxon>Bacteria</taxon>
        <taxon>Pseudomonadati</taxon>
        <taxon>Pseudomonadota</taxon>
        <taxon>Gammaproteobacteria</taxon>
        <taxon>Vibrionales</taxon>
        <taxon>Vibrionaceae</taxon>
        <taxon>Photobacterium</taxon>
    </lineage>
</organism>
<dbReference type="PRINTS" id="PR00862">
    <property type="entry name" value="PROLIGOPTASE"/>
</dbReference>
<keyword evidence="3" id="KW-0378">Hydrolase</keyword>
<keyword evidence="2 7" id="KW-0645">Protease</keyword>
<dbReference type="RefSeq" id="WP_075761766.1">
    <property type="nucleotide sequence ID" value="NZ_MJIL01000038.1"/>
</dbReference>
<comment type="caution">
    <text evidence="7">The sequence shown here is derived from an EMBL/GenBank/DDBJ whole genome shotgun (WGS) entry which is preliminary data.</text>
</comment>
<evidence type="ECO:0000259" key="5">
    <source>
        <dbReference type="Pfam" id="PF00326"/>
    </source>
</evidence>
<dbReference type="InterPro" id="IPR001375">
    <property type="entry name" value="Peptidase_S9_cat"/>
</dbReference>
<dbReference type="Proteomes" id="UP000186905">
    <property type="component" value="Unassembled WGS sequence"/>
</dbReference>
<reference evidence="7 8" key="1">
    <citation type="submission" date="2016-09" db="EMBL/GenBank/DDBJ databases">
        <title>Photobacterium proteolyticum sp. nov. a protease producing bacterium isolated from ocean sediments of Laizhou Bay.</title>
        <authorList>
            <person name="Li Y."/>
        </authorList>
    </citation>
    <scope>NUCLEOTIDE SEQUENCE [LARGE SCALE GENOMIC DNA]</scope>
    <source>
        <strain evidence="7 8">13-12</strain>
    </source>
</reference>
<dbReference type="GO" id="GO:0004252">
    <property type="term" value="F:serine-type endopeptidase activity"/>
    <property type="evidence" value="ECO:0007669"/>
    <property type="project" value="InterPro"/>
</dbReference>
<keyword evidence="4" id="KW-0720">Serine protease</keyword>
<dbReference type="InterPro" id="IPR029058">
    <property type="entry name" value="AB_hydrolase_fold"/>
</dbReference>
<comment type="similarity">
    <text evidence="1">Belongs to the peptidase S9A family.</text>
</comment>
<dbReference type="Pfam" id="PF02897">
    <property type="entry name" value="Peptidase_S9_N"/>
    <property type="match status" value="1"/>
</dbReference>
<accession>A0A1Q9H1G9</accession>
<name>A0A1Q9H1G9_9GAMM</name>
<dbReference type="STRING" id="1903952.BIT28_04405"/>
<dbReference type="Gene3D" id="3.40.50.1820">
    <property type="entry name" value="alpha/beta hydrolase"/>
    <property type="match status" value="1"/>
</dbReference>
<dbReference type="SUPFAM" id="SSF53474">
    <property type="entry name" value="alpha/beta-Hydrolases"/>
    <property type="match status" value="1"/>
</dbReference>
<keyword evidence="8" id="KW-1185">Reference proteome</keyword>
<proteinExistence type="inferred from homology"/>
<evidence type="ECO:0000313" key="7">
    <source>
        <dbReference type="EMBL" id="OLQ81631.1"/>
    </source>
</evidence>
<evidence type="ECO:0000256" key="4">
    <source>
        <dbReference type="ARBA" id="ARBA00022825"/>
    </source>
</evidence>
<dbReference type="AlphaFoldDB" id="A0A1Q9H1G9"/>
<gene>
    <name evidence="7" type="ORF">BIT28_04405</name>
</gene>
<feature type="domain" description="Peptidase S9 prolyl oligopeptidase catalytic" evidence="5">
    <location>
        <begin position="453"/>
        <end position="665"/>
    </location>
</feature>
<evidence type="ECO:0000256" key="1">
    <source>
        <dbReference type="ARBA" id="ARBA00005228"/>
    </source>
</evidence>
<dbReference type="PANTHER" id="PTHR11757">
    <property type="entry name" value="PROTEASE FAMILY S9A OLIGOPEPTIDASE"/>
    <property type="match status" value="1"/>
</dbReference>
<dbReference type="InterPro" id="IPR051543">
    <property type="entry name" value="Serine_Peptidase_S9A"/>
</dbReference>
<dbReference type="PANTHER" id="PTHR11757:SF19">
    <property type="entry name" value="PROLYL ENDOPEPTIDASE-LIKE"/>
    <property type="match status" value="1"/>
</dbReference>
<evidence type="ECO:0000256" key="2">
    <source>
        <dbReference type="ARBA" id="ARBA00022670"/>
    </source>
</evidence>
<dbReference type="SUPFAM" id="SSF50993">
    <property type="entry name" value="Peptidase/esterase 'gauge' domain"/>
    <property type="match status" value="1"/>
</dbReference>
<evidence type="ECO:0000259" key="6">
    <source>
        <dbReference type="Pfam" id="PF02897"/>
    </source>
</evidence>
<evidence type="ECO:0000313" key="8">
    <source>
        <dbReference type="Proteomes" id="UP000186905"/>
    </source>
</evidence>
<evidence type="ECO:0000256" key="3">
    <source>
        <dbReference type="ARBA" id="ARBA00022801"/>
    </source>
</evidence>
<dbReference type="EMBL" id="MJIL01000038">
    <property type="protein sequence ID" value="OLQ81631.1"/>
    <property type="molecule type" value="Genomic_DNA"/>
</dbReference>
<dbReference type="InterPro" id="IPR002470">
    <property type="entry name" value="Peptidase_S9A"/>
</dbReference>
<dbReference type="GO" id="GO:0006508">
    <property type="term" value="P:proteolysis"/>
    <property type="evidence" value="ECO:0007669"/>
    <property type="project" value="UniProtKB-KW"/>
</dbReference>
<feature type="domain" description="Peptidase S9A N-terminal" evidence="6">
    <location>
        <begin position="19"/>
        <end position="395"/>
    </location>
</feature>
<dbReference type="InterPro" id="IPR023302">
    <property type="entry name" value="Pept_S9A_N"/>
</dbReference>